<evidence type="ECO:0000313" key="6">
    <source>
        <dbReference type="EMBL" id="GFR53257.1"/>
    </source>
</evidence>
<dbReference type="Proteomes" id="UP001054857">
    <property type="component" value="Unassembled WGS sequence"/>
</dbReference>
<feature type="region of interest" description="Disordered" evidence="5">
    <location>
        <begin position="638"/>
        <end position="770"/>
    </location>
</feature>
<comment type="caution">
    <text evidence="6">The sequence shown here is derived from an EMBL/GenBank/DDBJ whole genome shotgun (WGS) entry which is preliminary data.</text>
</comment>
<feature type="non-terminal residue" evidence="6">
    <location>
        <position position="825"/>
    </location>
</feature>
<feature type="compositionally biased region" description="Pro residues" evidence="5">
    <location>
        <begin position="760"/>
        <end position="770"/>
    </location>
</feature>
<dbReference type="EMBL" id="BMAR01000117">
    <property type="protein sequence ID" value="GFR53257.1"/>
    <property type="molecule type" value="Genomic_DNA"/>
</dbReference>
<keyword evidence="1" id="KW-0805">Transcription regulation</keyword>
<feature type="region of interest" description="Disordered" evidence="5">
    <location>
        <begin position="181"/>
        <end position="216"/>
    </location>
</feature>
<proteinExistence type="predicted"/>
<organism evidence="6 7">
    <name type="scientific">Astrephomene gubernaculifera</name>
    <dbReference type="NCBI Taxonomy" id="47775"/>
    <lineage>
        <taxon>Eukaryota</taxon>
        <taxon>Viridiplantae</taxon>
        <taxon>Chlorophyta</taxon>
        <taxon>core chlorophytes</taxon>
        <taxon>Chlorophyceae</taxon>
        <taxon>CS clade</taxon>
        <taxon>Chlamydomonadales</taxon>
        <taxon>Astrephomenaceae</taxon>
        <taxon>Astrephomene</taxon>
    </lineage>
</organism>
<evidence type="ECO:0000256" key="4">
    <source>
        <dbReference type="ARBA" id="ARBA00023242"/>
    </source>
</evidence>
<name>A0AAD3HUD3_9CHLO</name>
<sequence length="825" mass="83053">MASKCIQHVKRFLCVKKLTISDGFTTKSVKLPRADARFFIGELRNRQATSLVLLDEEGSCWELMCTCTGGQYALSRIGAFCEAHGARPGCYFIFYADEDHVVRLAVRQQLPEDVQAAIAAARAALAARNSPAPGATQPPPPAQTPAAPPAPPPANRPPQPPLEGAVAAAAVGVAAAGAASASNPALVSGPARPLPLQDRSNLPAAGPPTGSTAAPAKPTAAAVSAVGVQPACAAAPANDSGAVVKLPEKPQQEQKPQQPPPARRHPAPPSPPPPPRSPQQPPAAPPAPGSRMRQRFEARLRAQAGKRHPLSVRSGPESPPPSPPGVAAAGTDSGSWPSELYPPQPTPASASGTSLVSFPFGTSDPAGAGAAGGGSGGRSSPPASPVGASAVCEMGLDLDSEAVPGPGEEAAEQLLGSGGWGKQQQQRLLAGGGGGGAEQPPSSLPGPRPQLHCEERLEGGEVGQEPWWGRSSGAPQAGTEQQPCWLGAAPPGGSGALPLPSWLLRQLLLQAQGQRQAAAGNTAGLGGAPLHRPDLIRGSGGDGGYSPGVPLGPAPPPGLLPGQRQPATAGAQPYRQQLLAMSPAAAAWELAAMSGGGAGPWGQQMAGGGRSVMTGYRPLPPWRQQQQQQQGGELTHMVRCGPQRNLPGGPACTSGLQPAGSRGGPAAAGAAGAGSFGQHHHHHPAAAVLAADDAQEDQENQPQAGAVAKSGLSVGRNAPGPPLDSPSSKRHRTASPLSPRGPEPLAALRPPALQQQQQGPAPPAASLPAAPPAPGCRYLASRTLTAHDLLTERVVLRLPPAAASWAAVAAAGGRGGFRCGLERGG</sequence>
<dbReference type="SUPFAM" id="SSF101936">
    <property type="entry name" value="DNA-binding pseudobarrel domain"/>
    <property type="match status" value="1"/>
</dbReference>
<dbReference type="InterPro" id="IPR003340">
    <property type="entry name" value="B3_DNA-bd"/>
</dbReference>
<feature type="compositionally biased region" description="Low complexity" evidence="5">
    <location>
        <begin position="203"/>
        <end position="216"/>
    </location>
</feature>
<dbReference type="GO" id="GO:0003677">
    <property type="term" value="F:DNA binding"/>
    <property type="evidence" value="ECO:0007669"/>
    <property type="project" value="UniProtKB-KW"/>
</dbReference>
<dbReference type="Gene3D" id="2.40.330.10">
    <property type="entry name" value="DNA-binding pseudobarrel domain"/>
    <property type="match status" value="1"/>
</dbReference>
<evidence type="ECO:0000256" key="5">
    <source>
        <dbReference type="SAM" id="MobiDB-lite"/>
    </source>
</evidence>
<keyword evidence="3" id="KW-0804">Transcription</keyword>
<evidence type="ECO:0000313" key="7">
    <source>
        <dbReference type="Proteomes" id="UP001054857"/>
    </source>
</evidence>
<feature type="compositionally biased region" description="Pro residues" evidence="5">
    <location>
        <begin position="136"/>
        <end position="161"/>
    </location>
</feature>
<feature type="compositionally biased region" description="Polar residues" evidence="5">
    <location>
        <begin position="347"/>
        <end position="356"/>
    </location>
</feature>
<keyword evidence="4" id="KW-0539">Nucleus</keyword>
<keyword evidence="2" id="KW-0238">DNA-binding</keyword>
<protein>
    <submittedName>
        <fullName evidence="6">Uncharacterized protein</fullName>
    </submittedName>
</protein>
<feature type="compositionally biased region" description="Low complexity" evidence="5">
    <location>
        <begin position="743"/>
        <end position="759"/>
    </location>
</feature>
<feature type="compositionally biased region" description="Pro residues" evidence="5">
    <location>
        <begin position="550"/>
        <end position="559"/>
    </location>
</feature>
<feature type="compositionally biased region" description="Pro residues" evidence="5">
    <location>
        <begin position="257"/>
        <end position="288"/>
    </location>
</feature>
<feature type="region of interest" description="Disordered" evidence="5">
    <location>
        <begin position="128"/>
        <end position="162"/>
    </location>
</feature>
<dbReference type="InterPro" id="IPR015300">
    <property type="entry name" value="DNA-bd_pseudobarrel_sf"/>
</dbReference>
<reference evidence="6 7" key="1">
    <citation type="journal article" date="2021" name="Sci. Rep.">
        <title>Genome sequencing of the multicellular alga Astrephomene provides insights into convergent evolution of germ-soma differentiation.</title>
        <authorList>
            <person name="Yamashita S."/>
            <person name="Yamamoto K."/>
            <person name="Matsuzaki R."/>
            <person name="Suzuki S."/>
            <person name="Yamaguchi H."/>
            <person name="Hirooka S."/>
            <person name="Minakuchi Y."/>
            <person name="Miyagishima S."/>
            <person name="Kawachi M."/>
            <person name="Toyoda A."/>
            <person name="Nozaki H."/>
        </authorList>
    </citation>
    <scope>NUCLEOTIDE SEQUENCE [LARGE SCALE GENOMIC DNA]</scope>
    <source>
        <strain evidence="6 7">NIES-4017</strain>
    </source>
</reference>
<feature type="region of interest" description="Disordered" evidence="5">
    <location>
        <begin position="520"/>
        <end position="572"/>
    </location>
</feature>
<evidence type="ECO:0000256" key="2">
    <source>
        <dbReference type="ARBA" id="ARBA00023125"/>
    </source>
</evidence>
<accession>A0AAD3HUD3</accession>
<gene>
    <name evidence="6" type="ORF">Agub_g16035</name>
</gene>
<evidence type="ECO:0000256" key="3">
    <source>
        <dbReference type="ARBA" id="ARBA00023163"/>
    </source>
</evidence>
<evidence type="ECO:0000256" key="1">
    <source>
        <dbReference type="ARBA" id="ARBA00023015"/>
    </source>
</evidence>
<feature type="compositionally biased region" description="Low complexity" evidence="5">
    <location>
        <begin position="378"/>
        <end position="390"/>
    </location>
</feature>
<dbReference type="CDD" id="cd10017">
    <property type="entry name" value="B3_DNA"/>
    <property type="match status" value="1"/>
</dbReference>
<keyword evidence="7" id="KW-1185">Reference proteome</keyword>
<feature type="region of interest" description="Disordered" evidence="5">
    <location>
        <begin position="247"/>
        <end position="482"/>
    </location>
</feature>
<dbReference type="AlphaFoldDB" id="A0AAD3HUD3"/>